<reference evidence="3" key="1">
    <citation type="submission" date="2020-05" db="EMBL/GenBank/DDBJ databases">
        <authorList>
            <person name="Chiriac C."/>
            <person name="Salcher M."/>
            <person name="Ghai R."/>
            <person name="Kavagutti S V."/>
        </authorList>
    </citation>
    <scope>NUCLEOTIDE SEQUENCE</scope>
</reference>
<protein>
    <submittedName>
        <fullName evidence="3">Unannotated protein</fullName>
    </submittedName>
</protein>
<dbReference type="CDD" id="cd01104">
    <property type="entry name" value="HTH_MlrA-CarA"/>
    <property type="match status" value="1"/>
</dbReference>
<dbReference type="GO" id="GO:0003677">
    <property type="term" value="F:DNA binding"/>
    <property type="evidence" value="ECO:0007669"/>
    <property type="project" value="UniProtKB-KW"/>
</dbReference>
<dbReference type="AlphaFoldDB" id="A0A6J6E4R2"/>
<dbReference type="InterPro" id="IPR036594">
    <property type="entry name" value="Meth_synthase_dom"/>
</dbReference>
<dbReference type="Gene3D" id="1.10.1660.10">
    <property type="match status" value="1"/>
</dbReference>
<gene>
    <name evidence="3" type="ORF">UFOPK1726_00263</name>
</gene>
<dbReference type="InterPro" id="IPR047057">
    <property type="entry name" value="MerR_fam"/>
</dbReference>
<dbReference type="Gene3D" id="1.10.1240.10">
    <property type="entry name" value="Methionine synthase domain"/>
    <property type="match status" value="1"/>
</dbReference>
<organism evidence="3">
    <name type="scientific">freshwater metagenome</name>
    <dbReference type="NCBI Taxonomy" id="449393"/>
    <lineage>
        <taxon>unclassified sequences</taxon>
        <taxon>metagenomes</taxon>
        <taxon>ecological metagenomes</taxon>
    </lineage>
</organism>
<name>A0A6J6E4R2_9ZZZZ</name>
<evidence type="ECO:0000259" key="2">
    <source>
        <dbReference type="PROSITE" id="PS50937"/>
    </source>
</evidence>
<dbReference type="InterPro" id="IPR009061">
    <property type="entry name" value="DNA-bd_dom_put_sf"/>
</dbReference>
<dbReference type="PANTHER" id="PTHR30204:SF97">
    <property type="entry name" value="MERR FAMILY REGULATORY PROTEIN"/>
    <property type="match status" value="1"/>
</dbReference>
<dbReference type="Pfam" id="PF13411">
    <property type="entry name" value="MerR_1"/>
    <property type="match status" value="1"/>
</dbReference>
<dbReference type="Gene3D" id="3.40.50.280">
    <property type="entry name" value="Cobalamin-binding domain"/>
    <property type="match status" value="1"/>
</dbReference>
<proteinExistence type="predicted"/>
<evidence type="ECO:0000256" key="1">
    <source>
        <dbReference type="ARBA" id="ARBA00023125"/>
    </source>
</evidence>
<evidence type="ECO:0000313" key="3">
    <source>
        <dbReference type="EMBL" id="CAB4570796.1"/>
    </source>
</evidence>
<keyword evidence="1" id="KW-0238">DNA-binding</keyword>
<dbReference type="PROSITE" id="PS50937">
    <property type="entry name" value="HTH_MERR_2"/>
    <property type="match status" value="1"/>
</dbReference>
<dbReference type="SMART" id="SM00422">
    <property type="entry name" value="HTH_MERR"/>
    <property type="match status" value="1"/>
</dbReference>
<dbReference type="EMBL" id="CAEZTT010000017">
    <property type="protein sequence ID" value="CAB4570796.1"/>
    <property type="molecule type" value="Genomic_DNA"/>
</dbReference>
<dbReference type="GO" id="GO:0003700">
    <property type="term" value="F:DNA-binding transcription factor activity"/>
    <property type="evidence" value="ECO:0007669"/>
    <property type="project" value="InterPro"/>
</dbReference>
<sequence length="316" mass="33506">MNNFEGEQVSGESYVEVSYALTVAAVARRLGVAPATLRTWDRRYGITPSDRTSGGHRRYTPQDVALLDRMRRLVILGLPPAEAARVAHSGADPLGIQQEITAPAGGGNVVALPGATTAARGLARAATALDTQAMTQIVVDAINERGTIWTWEQVISPVLISLGKRWESTGDGIEIEHLLTDSLMTAFKGVSSKLSQPINPRAVLLACAPDELHSLPTFVLAAALAERRISAKTLGPRVPLTALISAVRKTGPAAVLVWSQMSNAGNPQVLTELPNLRPTPLVIAAGPGWQSELPTEVVRSRNMTDALNLISEAAGL</sequence>
<dbReference type="PANTHER" id="PTHR30204">
    <property type="entry name" value="REDOX-CYCLING DRUG-SENSING TRANSCRIPTIONAL ACTIVATOR SOXR"/>
    <property type="match status" value="1"/>
</dbReference>
<dbReference type="InterPro" id="IPR000551">
    <property type="entry name" value="MerR-type_HTH_dom"/>
</dbReference>
<feature type="domain" description="HTH merR-type" evidence="2">
    <location>
        <begin position="20"/>
        <end position="89"/>
    </location>
</feature>
<dbReference type="SUPFAM" id="SSF46955">
    <property type="entry name" value="Putative DNA-binding domain"/>
    <property type="match status" value="1"/>
</dbReference>
<accession>A0A6J6E4R2</accession>